<sequence>MTDSYASVDGIWLDGLEFCSRVYLIHAALMRRTDAACRLRLRPTDFEKKLLEELLPLCRYIQTVYGPGRQMSVHWLSGDQSYDAEYLQRGAIVDNCNLPSSGYIEITGAMHPNEHLLRERLESHGHAFGVDGLSVTGTRRDGNRTVQSEVMIYSDPETIAAMTKLVLESIHRKAGRYADHTTLIVECTLNTLYLEDNWQALIAAVSDARPEHSFDGVFICSVSRGYVASLGRP</sequence>
<dbReference type="Proteomes" id="UP001596103">
    <property type="component" value="Unassembled WGS sequence"/>
</dbReference>
<organism evidence="1 2">
    <name type="scientific">Paraburkholderia denitrificans</name>
    <dbReference type="NCBI Taxonomy" id="694025"/>
    <lineage>
        <taxon>Bacteria</taxon>
        <taxon>Pseudomonadati</taxon>
        <taxon>Pseudomonadota</taxon>
        <taxon>Betaproteobacteria</taxon>
        <taxon>Burkholderiales</taxon>
        <taxon>Burkholderiaceae</taxon>
        <taxon>Paraburkholderia</taxon>
    </lineage>
</organism>
<reference evidence="2" key="1">
    <citation type="journal article" date="2019" name="Int. J. Syst. Evol. Microbiol.">
        <title>The Global Catalogue of Microorganisms (GCM) 10K type strain sequencing project: providing services to taxonomists for standard genome sequencing and annotation.</title>
        <authorList>
            <consortium name="The Broad Institute Genomics Platform"/>
            <consortium name="The Broad Institute Genome Sequencing Center for Infectious Disease"/>
            <person name="Wu L."/>
            <person name="Ma J."/>
        </authorList>
    </citation>
    <scope>NUCLEOTIDE SEQUENCE [LARGE SCALE GENOMIC DNA]</scope>
    <source>
        <strain evidence="2">CCUG 56042</strain>
    </source>
</reference>
<gene>
    <name evidence="1" type="ORF">ACFPTO_02160</name>
</gene>
<dbReference type="EMBL" id="JBHSMP010000006">
    <property type="protein sequence ID" value="MFC5427621.1"/>
    <property type="molecule type" value="Genomic_DNA"/>
</dbReference>
<accession>A0ABW0J3L7</accession>
<proteinExistence type="predicted"/>
<comment type="caution">
    <text evidence="1">The sequence shown here is derived from an EMBL/GenBank/DDBJ whole genome shotgun (WGS) entry which is preliminary data.</text>
</comment>
<evidence type="ECO:0000313" key="1">
    <source>
        <dbReference type="EMBL" id="MFC5427621.1"/>
    </source>
</evidence>
<keyword evidence="2" id="KW-1185">Reference proteome</keyword>
<name>A0ABW0J3L7_9BURK</name>
<evidence type="ECO:0000313" key="2">
    <source>
        <dbReference type="Proteomes" id="UP001596103"/>
    </source>
</evidence>
<protein>
    <submittedName>
        <fullName evidence="1">Uncharacterized protein</fullName>
    </submittedName>
</protein>
<dbReference type="RefSeq" id="WP_377709150.1">
    <property type="nucleotide sequence ID" value="NZ_JBHSMP010000006.1"/>
</dbReference>